<dbReference type="SMART" id="SM00173">
    <property type="entry name" value="RAS"/>
    <property type="match status" value="1"/>
</dbReference>
<sequence>MSYSYLFKYIIIGDTGVGKSCLLLQFTDKRFRHDHDLTIGVEFGSRMIRVDDKDIKLQIWDTAGQESFRSITRSYYRGAAGALLVYDITRRDSFMHLGNWLQDARENGNSDMIITLIGNKTDLESRRTVSFEEGQRFARENNLMFLETSAKTANNVESAFLDTANAIYGRVKEGAIDVTSETCGVRMGPTTLSSMQVKPKEKSGCCG</sequence>
<evidence type="ECO:0000256" key="5">
    <source>
        <dbReference type="ARBA" id="ARBA00023288"/>
    </source>
</evidence>
<proteinExistence type="inferred from homology"/>
<dbReference type="InterPro" id="IPR001806">
    <property type="entry name" value="Small_GTPase"/>
</dbReference>
<name>A0AAU9K273_9CILI</name>
<gene>
    <name evidence="8" type="ORF">BSTOLATCC_MIC53355</name>
</gene>
<evidence type="ECO:0000313" key="8">
    <source>
        <dbReference type="EMBL" id="CAG9331280.1"/>
    </source>
</evidence>
<keyword evidence="9" id="KW-1185">Reference proteome</keyword>
<evidence type="ECO:0000256" key="4">
    <source>
        <dbReference type="ARBA" id="ARBA00023136"/>
    </source>
</evidence>
<comment type="subcellular location">
    <subcellularLocation>
        <location evidence="7">Endomembrane system</location>
        <topology evidence="7">Lipid-anchor</topology>
    </subcellularLocation>
</comment>
<dbReference type="InterPro" id="IPR050209">
    <property type="entry name" value="Rab_GTPases_membrane_traffic"/>
</dbReference>
<keyword evidence="6" id="KW-0636">Prenylation</keyword>
<dbReference type="GO" id="GO:0003924">
    <property type="term" value="F:GTPase activity"/>
    <property type="evidence" value="ECO:0007669"/>
    <property type="project" value="InterPro"/>
</dbReference>
<dbReference type="SUPFAM" id="SSF52540">
    <property type="entry name" value="P-loop containing nucleoside triphosphate hydrolases"/>
    <property type="match status" value="1"/>
</dbReference>
<dbReference type="GO" id="GO:0012505">
    <property type="term" value="C:endomembrane system"/>
    <property type="evidence" value="ECO:0007669"/>
    <property type="project" value="UniProtKB-SubCell"/>
</dbReference>
<keyword evidence="4" id="KW-0472">Membrane</keyword>
<dbReference type="NCBIfam" id="TIGR00231">
    <property type="entry name" value="small_GTP"/>
    <property type="match status" value="1"/>
</dbReference>
<dbReference type="PROSITE" id="PS51419">
    <property type="entry name" value="RAB"/>
    <property type="match status" value="1"/>
</dbReference>
<dbReference type="FunFam" id="3.40.50.300:FF:000263">
    <property type="entry name" value="Ras-related protein RABB1c"/>
    <property type="match status" value="1"/>
</dbReference>
<dbReference type="PANTHER" id="PTHR47979">
    <property type="entry name" value="DRAB11-RELATED"/>
    <property type="match status" value="1"/>
</dbReference>
<dbReference type="SMART" id="SM00175">
    <property type="entry name" value="RAB"/>
    <property type="match status" value="1"/>
</dbReference>
<dbReference type="AlphaFoldDB" id="A0AAU9K273"/>
<comment type="similarity">
    <text evidence="1">Belongs to the small GTPase superfamily. Rab family.</text>
</comment>
<accession>A0AAU9K273</accession>
<reference evidence="8" key="1">
    <citation type="submission" date="2021-09" db="EMBL/GenBank/DDBJ databases">
        <authorList>
            <consortium name="AG Swart"/>
            <person name="Singh M."/>
            <person name="Singh A."/>
            <person name="Seah K."/>
            <person name="Emmerich C."/>
        </authorList>
    </citation>
    <scope>NUCLEOTIDE SEQUENCE</scope>
    <source>
        <strain evidence="8">ATCC30299</strain>
    </source>
</reference>
<dbReference type="Pfam" id="PF00071">
    <property type="entry name" value="Ras"/>
    <property type="match status" value="1"/>
</dbReference>
<evidence type="ECO:0000256" key="1">
    <source>
        <dbReference type="ARBA" id="ARBA00006270"/>
    </source>
</evidence>
<evidence type="ECO:0000313" key="9">
    <source>
        <dbReference type="Proteomes" id="UP001162131"/>
    </source>
</evidence>
<dbReference type="SMART" id="SM00176">
    <property type="entry name" value="RAN"/>
    <property type="match status" value="1"/>
</dbReference>
<dbReference type="PROSITE" id="PS51421">
    <property type="entry name" value="RAS"/>
    <property type="match status" value="1"/>
</dbReference>
<evidence type="ECO:0000256" key="7">
    <source>
        <dbReference type="ARBA" id="ARBA00037868"/>
    </source>
</evidence>
<keyword evidence="2" id="KW-0547">Nucleotide-binding</keyword>
<comment type="caution">
    <text evidence="8">The sequence shown here is derived from an EMBL/GenBank/DDBJ whole genome shotgun (WGS) entry which is preliminary data.</text>
</comment>
<dbReference type="GO" id="GO:0005525">
    <property type="term" value="F:GTP binding"/>
    <property type="evidence" value="ECO:0007669"/>
    <property type="project" value="UniProtKB-KW"/>
</dbReference>
<dbReference type="Proteomes" id="UP001162131">
    <property type="component" value="Unassembled WGS sequence"/>
</dbReference>
<evidence type="ECO:0000256" key="2">
    <source>
        <dbReference type="ARBA" id="ARBA00022741"/>
    </source>
</evidence>
<dbReference type="PRINTS" id="PR00449">
    <property type="entry name" value="RASTRNSFRMNG"/>
</dbReference>
<evidence type="ECO:0000256" key="3">
    <source>
        <dbReference type="ARBA" id="ARBA00023134"/>
    </source>
</evidence>
<keyword evidence="3" id="KW-0342">GTP-binding</keyword>
<dbReference type="SMART" id="SM00174">
    <property type="entry name" value="RHO"/>
    <property type="match status" value="1"/>
</dbReference>
<organism evidence="8 9">
    <name type="scientific">Blepharisma stoltei</name>
    <dbReference type="NCBI Taxonomy" id="1481888"/>
    <lineage>
        <taxon>Eukaryota</taxon>
        <taxon>Sar</taxon>
        <taxon>Alveolata</taxon>
        <taxon>Ciliophora</taxon>
        <taxon>Postciliodesmatophora</taxon>
        <taxon>Heterotrichea</taxon>
        <taxon>Heterotrichida</taxon>
        <taxon>Blepharismidae</taxon>
        <taxon>Blepharisma</taxon>
    </lineage>
</organism>
<dbReference type="Gene3D" id="3.40.50.300">
    <property type="entry name" value="P-loop containing nucleotide triphosphate hydrolases"/>
    <property type="match status" value="1"/>
</dbReference>
<protein>
    <submittedName>
        <fullName evidence="8">Uncharacterized protein</fullName>
    </submittedName>
</protein>
<dbReference type="EMBL" id="CAJZBQ010000053">
    <property type="protein sequence ID" value="CAG9331280.1"/>
    <property type="molecule type" value="Genomic_DNA"/>
</dbReference>
<dbReference type="InterPro" id="IPR027417">
    <property type="entry name" value="P-loop_NTPase"/>
</dbReference>
<keyword evidence="5" id="KW-0449">Lipoprotein</keyword>
<dbReference type="InterPro" id="IPR005225">
    <property type="entry name" value="Small_GTP-bd"/>
</dbReference>
<evidence type="ECO:0000256" key="6">
    <source>
        <dbReference type="ARBA" id="ARBA00023289"/>
    </source>
</evidence>